<dbReference type="AlphaFoldDB" id="A0AAD5YNT3"/>
<keyword evidence="4" id="KW-1185">Reference proteome</keyword>
<reference evidence="3" key="1">
    <citation type="submission" date="2022-07" db="EMBL/GenBank/DDBJ databases">
        <title>Genome Sequence of Physisporinus lineatus.</title>
        <authorList>
            <person name="Buettner E."/>
        </authorList>
    </citation>
    <scope>NUCLEOTIDE SEQUENCE</scope>
    <source>
        <strain evidence="3">VT162</strain>
    </source>
</reference>
<evidence type="ECO:0000259" key="2">
    <source>
        <dbReference type="Pfam" id="PF20415"/>
    </source>
</evidence>
<gene>
    <name evidence="3" type="ORF">NLI96_g605</name>
</gene>
<feature type="domain" description="DUF6699" evidence="2">
    <location>
        <begin position="290"/>
        <end position="421"/>
    </location>
</feature>
<evidence type="ECO:0000256" key="1">
    <source>
        <dbReference type="SAM" id="MobiDB-lite"/>
    </source>
</evidence>
<proteinExistence type="predicted"/>
<dbReference type="Proteomes" id="UP001212997">
    <property type="component" value="Unassembled WGS sequence"/>
</dbReference>
<dbReference type="InterPro" id="IPR046522">
    <property type="entry name" value="DUF6699"/>
</dbReference>
<feature type="compositionally biased region" description="Basic and acidic residues" evidence="1">
    <location>
        <begin position="195"/>
        <end position="208"/>
    </location>
</feature>
<feature type="compositionally biased region" description="Low complexity" evidence="1">
    <location>
        <begin position="163"/>
        <end position="183"/>
    </location>
</feature>
<dbReference type="Pfam" id="PF20415">
    <property type="entry name" value="DUF6699"/>
    <property type="match status" value="1"/>
</dbReference>
<comment type="caution">
    <text evidence="3">The sequence shown here is derived from an EMBL/GenBank/DDBJ whole genome shotgun (WGS) entry which is preliminary data.</text>
</comment>
<evidence type="ECO:0000313" key="4">
    <source>
        <dbReference type="Proteomes" id="UP001212997"/>
    </source>
</evidence>
<protein>
    <recommendedName>
        <fullName evidence="2">DUF6699 domain-containing protein</fullName>
    </recommendedName>
</protein>
<dbReference type="EMBL" id="JANAWD010000010">
    <property type="protein sequence ID" value="KAJ3491575.1"/>
    <property type="molecule type" value="Genomic_DNA"/>
</dbReference>
<organism evidence="3 4">
    <name type="scientific">Meripilus lineatus</name>
    <dbReference type="NCBI Taxonomy" id="2056292"/>
    <lineage>
        <taxon>Eukaryota</taxon>
        <taxon>Fungi</taxon>
        <taxon>Dikarya</taxon>
        <taxon>Basidiomycota</taxon>
        <taxon>Agaricomycotina</taxon>
        <taxon>Agaricomycetes</taxon>
        <taxon>Polyporales</taxon>
        <taxon>Meripilaceae</taxon>
        <taxon>Meripilus</taxon>
    </lineage>
</organism>
<name>A0AAD5YNT3_9APHY</name>
<evidence type="ECO:0000313" key="3">
    <source>
        <dbReference type="EMBL" id="KAJ3491575.1"/>
    </source>
</evidence>
<sequence>MADLDMPPLVDQPNGFDNYAFPSPGRNNSPHLPMLGTPWPPQQAGSFMDPNMAAYAVSSPGPWCAAPAGYFMQPTMQPTMIAAPAAGWPGMTPGVPVTNPLPNASPAQFTRDHDGWVNIDHEDADDRHYQHWPSESFGKGLDRSRSKRSSTPSATSFNKRPKSPFSSSNSSPLSHSTSFSHSSTRLRSRSLTKPVSEDEKRPPREWRPDFSMVRASPISAALSTIFSSPRRPSQWTKNGKPLPIFLFLSSLMIGITDVDIGFFPIVDAAFYNKVALHPYLRHTSDPPMFLDLRTNPETVQFRDLGRTINQWDLLRFVCEPPLPHMRLYSPFYPWYIEVETSNPSGITLHDLFLAIWHSVQHPIASADYYNTEMDHQVRDKVAHAWAGRCGDDEEQRGMGVRRVDFLMERVVLRGLTKGKDGMWEMKLEKHHPL</sequence>
<feature type="region of interest" description="Disordered" evidence="1">
    <location>
        <begin position="127"/>
        <end position="209"/>
    </location>
</feature>
<accession>A0AAD5YNT3</accession>